<dbReference type="GO" id="GO:0016787">
    <property type="term" value="F:hydrolase activity"/>
    <property type="evidence" value="ECO:0007669"/>
    <property type="project" value="UniProtKB-KW"/>
</dbReference>
<sequence>MAKRLWSIFTDDMDHCFFTGSPEVERHHVFGAANRSRSEAYGYVIPLHPTLHPNGVRFKHTRENLKIDDYLKQRCQRDYEKNHGSREDFIREFGKSYL</sequence>
<protein>
    <submittedName>
        <fullName evidence="1">Recombination enhancement function protein nuclease, DNase, HYDROLASE.4A</fullName>
    </submittedName>
</protein>
<reference evidence="1" key="1">
    <citation type="journal article" date="2021" name="Proc. Natl. Acad. Sci. U.S.A.">
        <title>A Catalog of Tens of Thousands of Viruses from Human Metagenomes Reveals Hidden Associations with Chronic Diseases.</title>
        <authorList>
            <person name="Tisza M.J."/>
            <person name="Buck C.B."/>
        </authorList>
    </citation>
    <scope>NUCLEOTIDE SEQUENCE</scope>
    <source>
        <strain evidence="1">CtXnn1</strain>
    </source>
</reference>
<organism evidence="1">
    <name type="scientific">Phage sp. ctXnn1</name>
    <dbReference type="NCBI Taxonomy" id="2826749"/>
    <lineage>
        <taxon>Viruses</taxon>
    </lineage>
</organism>
<accession>A0A8S5N984</accession>
<keyword evidence="1" id="KW-0378">Hydrolase</keyword>
<proteinExistence type="predicted"/>
<name>A0A8S5N984_9VIRU</name>
<dbReference type="EMBL" id="BK015108">
    <property type="protein sequence ID" value="DAD91246.1"/>
    <property type="molecule type" value="Genomic_DNA"/>
</dbReference>
<evidence type="ECO:0000313" key="1">
    <source>
        <dbReference type="EMBL" id="DAD91246.1"/>
    </source>
</evidence>